<keyword evidence="3 10" id="KW-0813">Transport</keyword>
<dbReference type="PANTHER" id="PTHR45624">
    <property type="entry name" value="MITOCHONDRIAL BASIC AMINO ACIDS TRANSPORTER-RELATED"/>
    <property type="match status" value="1"/>
</dbReference>
<evidence type="ECO:0000313" key="11">
    <source>
        <dbReference type="EMBL" id="KAK2149540.1"/>
    </source>
</evidence>
<feature type="repeat" description="Solcar" evidence="9">
    <location>
        <begin position="178"/>
        <end position="276"/>
    </location>
</feature>
<dbReference type="InterPro" id="IPR023395">
    <property type="entry name" value="MCP_dom_sf"/>
</dbReference>
<dbReference type="GO" id="GO:1990575">
    <property type="term" value="P:mitochondrial L-ornithine transmembrane transport"/>
    <property type="evidence" value="ECO:0007669"/>
    <property type="project" value="TreeGrafter"/>
</dbReference>
<evidence type="ECO:0000256" key="5">
    <source>
        <dbReference type="ARBA" id="ARBA00022737"/>
    </source>
</evidence>
<evidence type="ECO:0000313" key="12">
    <source>
        <dbReference type="Proteomes" id="UP001208570"/>
    </source>
</evidence>
<dbReference type="SUPFAM" id="SSF103506">
    <property type="entry name" value="Mitochondrial carrier"/>
    <property type="match status" value="2"/>
</dbReference>
<keyword evidence="5" id="KW-0677">Repeat</keyword>
<evidence type="ECO:0000256" key="4">
    <source>
        <dbReference type="ARBA" id="ARBA00022692"/>
    </source>
</evidence>
<accession>A0AAD9JC31</accession>
<protein>
    <recommendedName>
        <fullName evidence="13">Mitochondrial carrier protein</fullName>
    </recommendedName>
</protein>
<sequence>MKQCCTASFAAVDWSEFHVWSPNGVFRELNRDHGVPAFQARTFELNMWRGIPRWNGTAGRPRSGQDLTDVASEHRHPGLVWEAYVQFSAGALGGSTATYVTHWLDTIKVKMQTKPGRYSSGYTCFKQTTSADGVVALYQGAVPAVVGQTCKTAVVFMSYGLCEELVRRATGCSKTHDLTVWHHAAAGAMTGVVASFILCPLELLKCRMQAMKQVTDNLKSSHEQKLLRSMTSVNMVRYILKKEGFQGLYRGLPGIWVKDVPGSFIYFGSYEAAKYTMRQLSETEHLGKYWSVGAAAQHLAIMALLADNVGSRDHCLPVRCGLNLSFGTAVCWATFGEPGRRAVFICGMFAGLCFCITHPIESVKTRVQVMSAVSNTQGFLRMFAHILKTEGIKPLMCGIGPSMIRACLYSGIQFVTYESVKEMFLCDC</sequence>
<feature type="repeat" description="Solcar" evidence="9">
    <location>
        <begin position="81"/>
        <end position="165"/>
    </location>
</feature>
<comment type="subcellular location">
    <subcellularLocation>
        <location evidence="1">Mitochondrion membrane</location>
        <topology evidence="1">Multi-pass membrane protein</topology>
    </subcellularLocation>
</comment>
<name>A0AAD9JC31_9ANNE</name>
<dbReference type="InterPro" id="IPR050567">
    <property type="entry name" value="Mitochondrial_Carrier"/>
</dbReference>
<keyword evidence="7" id="KW-0496">Mitochondrion</keyword>
<evidence type="ECO:0000256" key="6">
    <source>
        <dbReference type="ARBA" id="ARBA00022989"/>
    </source>
</evidence>
<evidence type="ECO:0008006" key="13">
    <source>
        <dbReference type="Google" id="ProtNLM"/>
    </source>
</evidence>
<dbReference type="EMBL" id="JAODUP010000447">
    <property type="protein sequence ID" value="KAK2149540.1"/>
    <property type="molecule type" value="Genomic_DNA"/>
</dbReference>
<evidence type="ECO:0000256" key="10">
    <source>
        <dbReference type="RuleBase" id="RU000488"/>
    </source>
</evidence>
<keyword evidence="4 9" id="KW-0812">Transmembrane</keyword>
<evidence type="ECO:0000256" key="7">
    <source>
        <dbReference type="ARBA" id="ARBA00023128"/>
    </source>
</evidence>
<dbReference type="AlphaFoldDB" id="A0AAD9JC31"/>
<evidence type="ECO:0000256" key="1">
    <source>
        <dbReference type="ARBA" id="ARBA00004225"/>
    </source>
</evidence>
<organism evidence="11 12">
    <name type="scientific">Paralvinella palmiformis</name>
    <dbReference type="NCBI Taxonomy" id="53620"/>
    <lineage>
        <taxon>Eukaryota</taxon>
        <taxon>Metazoa</taxon>
        <taxon>Spiralia</taxon>
        <taxon>Lophotrochozoa</taxon>
        <taxon>Annelida</taxon>
        <taxon>Polychaeta</taxon>
        <taxon>Sedentaria</taxon>
        <taxon>Canalipalpata</taxon>
        <taxon>Terebellida</taxon>
        <taxon>Terebelliformia</taxon>
        <taxon>Alvinellidae</taxon>
        <taxon>Paralvinella</taxon>
    </lineage>
</organism>
<dbReference type="Gene3D" id="1.50.40.10">
    <property type="entry name" value="Mitochondrial carrier domain"/>
    <property type="match status" value="2"/>
</dbReference>
<evidence type="ECO:0000256" key="9">
    <source>
        <dbReference type="PROSITE-ProRule" id="PRU00282"/>
    </source>
</evidence>
<feature type="repeat" description="Solcar" evidence="9">
    <location>
        <begin position="338"/>
        <end position="423"/>
    </location>
</feature>
<dbReference type="InterPro" id="IPR018108">
    <property type="entry name" value="MCP_transmembrane"/>
</dbReference>
<evidence type="ECO:0000256" key="8">
    <source>
        <dbReference type="ARBA" id="ARBA00023136"/>
    </source>
</evidence>
<evidence type="ECO:0000256" key="3">
    <source>
        <dbReference type="ARBA" id="ARBA00022448"/>
    </source>
</evidence>
<dbReference type="GO" id="GO:0031966">
    <property type="term" value="C:mitochondrial membrane"/>
    <property type="evidence" value="ECO:0007669"/>
    <property type="project" value="UniProtKB-SubCell"/>
</dbReference>
<keyword evidence="12" id="KW-1185">Reference proteome</keyword>
<evidence type="ECO:0000256" key="2">
    <source>
        <dbReference type="ARBA" id="ARBA00006375"/>
    </source>
</evidence>
<keyword evidence="8 9" id="KW-0472">Membrane</keyword>
<reference evidence="11" key="1">
    <citation type="journal article" date="2023" name="Mol. Biol. Evol.">
        <title>Third-Generation Sequencing Reveals the Adaptive Role of the Epigenome in Three Deep-Sea Polychaetes.</title>
        <authorList>
            <person name="Perez M."/>
            <person name="Aroh O."/>
            <person name="Sun Y."/>
            <person name="Lan Y."/>
            <person name="Juniper S.K."/>
            <person name="Young C.R."/>
            <person name="Angers B."/>
            <person name="Qian P.Y."/>
        </authorList>
    </citation>
    <scope>NUCLEOTIDE SEQUENCE</scope>
    <source>
        <strain evidence="11">P08H-3</strain>
    </source>
</reference>
<dbReference type="GO" id="GO:0000064">
    <property type="term" value="F:L-ornithine transmembrane transporter activity"/>
    <property type="evidence" value="ECO:0007669"/>
    <property type="project" value="TreeGrafter"/>
</dbReference>
<dbReference type="PROSITE" id="PS50920">
    <property type="entry name" value="SOLCAR"/>
    <property type="match status" value="3"/>
</dbReference>
<dbReference type="Pfam" id="PF00153">
    <property type="entry name" value="Mito_carr"/>
    <property type="match status" value="3"/>
</dbReference>
<dbReference type="PANTHER" id="PTHR45624:SF12">
    <property type="entry name" value="MITOCHONDRIAL ORNITHINE TRANSPORTER 1"/>
    <property type="match status" value="1"/>
</dbReference>
<comment type="similarity">
    <text evidence="2 10">Belongs to the mitochondrial carrier (TC 2.A.29) family.</text>
</comment>
<keyword evidence="6" id="KW-1133">Transmembrane helix</keyword>
<dbReference type="Proteomes" id="UP001208570">
    <property type="component" value="Unassembled WGS sequence"/>
</dbReference>
<comment type="caution">
    <text evidence="11">The sequence shown here is derived from an EMBL/GenBank/DDBJ whole genome shotgun (WGS) entry which is preliminary data.</text>
</comment>
<proteinExistence type="inferred from homology"/>
<gene>
    <name evidence="11" type="ORF">LSH36_447g02032</name>
</gene>